<dbReference type="Proteomes" id="UP000762676">
    <property type="component" value="Unassembled WGS sequence"/>
</dbReference>
<gene>
    <name evidence="1" type="ORF">ElyMa_004809300</name>
</gene>
<keyword evidence="1" id="KW-0560">Oxidoreductase</keyword>
<dbReference type="AlphaFoldDB" id="A0AAV4IIZ4"/>
<organism evidence="1 2">
    <name type="scientific">Elysia marginata</name>
    <dbReference type="NCBI Taxonomy" id="1093978"/>
    <lineage>
        <taxon>Eukaryota</taxon>
        <taxon>Metazoa</taxon>
        <taxon>Spiralia</taxon>
        <taxon>Lophotrochozoa</taxon>
        <taxon>Mollusca</taxon>
        <taxon>Gastropoda</taxon>
        <taxon>Heterobranchia</taxon>
        <taxon>Euthyneura</taxon>
        <taxon>Panpulmonata</taxon>
        <taxon>Sacoglossa</taxon>
        <taxon>Placobranchoidea</taxon>
        <taxon>Plakobranchidae</taxon>
        <taxon>Elysia</taxon>
    </lineage>
</organism>
<evidence type="ECO:0000313" key="2">
    <source>
        <dbReference type="Proteomes" id="UP000762676"/>
    </source>
</evidence>
<accession>A0AAV4IIZ4</accession>
<proteinExistence type="predicted"/>
<sequence length="70" mass="8038">MSTIKDWSLEHKPSGKLFQPVQNKAEWAKHKLTDKQIDTFWQDGFLNHVPLLSAGQCDAIMDEYGVFMVS</sequence>
<keyword evidence="1" id="KW-0223">Dioxygenase</keyword>
<comment type="caution">
    <text evidence="1">The sequence shown here is derived from an EMBL/GenBank/DDBJ whole genome shotgun (WGS) entry which is preliminary data.</text>
</comment>
<dbReference type="EMBL" id="BMAT01009627">
    <property type="protein sequence ID" value="GFS10443.1"/>
    <property type="molecule type" value="Genomic_DNA"/>
</dbReference>
<dbReference type="GO" id="GO:0051213">
    <property type="term" value="F:dioxygenase activity"/>
    <property type="evidence" value="ECO:0007669"/>
    <property type="project" value="UniProtKB-KW"/>
</dbReference>
<reference evidence="1 2" key="1">
    <citation type="journal article" date="2021" name="Elife">
        <title>Chloroplast acquisition without the gene transfer in kleptoplastic sea slugs, Plakobranchus ocellatus.</title>
        <authorList>
            <person name="Maeda T."/>
            <person name="Takahashi S."/>
            <person name="Yoshida T."/>
            <person name="Shimamura S."/>
            <person name="Takaki Y."/>
            <person name="Nagai Y."/>
            <person name="Toyoda A."/>
            <person name="Suzuki Y."/>
            <person name="Arimoto A."/>
            <person name="Ishii H."/>
            <person name="Satoh N."/>
            <person name="Nishiyama T."/>
            <person name="Hasebe M."/>
            <person name="Maruyama T."/>
            <person name="Minagawa J."/>
            <person name="Obokata J."/>
            <person name="Shigenobu S."/>
        </authorList>
    </citation>
    <scope>NUCLEOTIDE SEQUENCE [LARGE SCALE GENOMIC DNA]</scope>
</reference>
<keyword evidence="2" id="KW-1185">Reference proteome</keyword>
<protein>
    <submittedName>
        <fullName evidence="1">Phytanoyl-CoA dioxygenase family protein</fullName>
    </submittedName>
</protein>
<name>A0AAV4IIZ4_9GAST</name>
<evidence type="ECO:0000313" key="1">
    <source>
        <dbReference type="EMBL" id="GFS10443.1"/>
    </source>
</evidence>